<evidence type="ECO:0000313" key="2">
    <source>
        <dbReference type="EMBL" id="KAF2847022.1"/>
    </source>
</evidence>
<dbReference type="Proteomes" id="UP000799423">
    <property type="component" value="Unassembled WGS sequence"/>
</dbReference>
<gene>
    <name evidence="2" type="ORF">T440DRAFT_557735</name>
</gene>
<reference evidence="2" key="1">
    <citation type="submission" date="2020-01" db="EMBL/GenBank/DDBJ databases">
        <authorList>
            <consortium name="DOE Joint Genome Institute"/>
            <person name="Haridas S."/>
            <person name="Albert R."/>
            <person name="Binder M."/>
            <person name="Bloem J."/>
            <person name="Labutti K."/>
            <person name="Salamov A."/>
            <person name="Andreopoulos B."/>
            <person name="Baker S.E."/>
            <person name="Barry K."/>
            <person name="Bills G."/>
            <person name="Bluhm B.H."/>
            <person name="Cannon C."/>
            <person name="Castanera R."/>
            <person name="Culley D.E."/>
            <person name="Daum C."/>
            <person name="Ezra D."/>
            <person name="Gonzalez J.B."/>
            <person name="Henrissat B."/>
            <person name="Kuo A."/>
            <person name="Liang C."/>
            <person name="Lipzen A."/>
            <person name="Lutzoni F."/>
            <person name="Magnuson J."/>
            <person name="Mondo S."/>
            <person name="Nolan M."/>
            <person name="Ohm R."/>
            <person name="Pangilinan J."/>
            <person name="Park H.-J."/>
            <person name="Ramirez L."/>
            <person name="Alfaro M."/>
            <person name="Sun H."/>
            <person name="Tritt A."/>
            <person name="Yoshinaga Y."/>
            <person name="Zwiers L.-H."/>
            <person name="Turgeon B.G."/>
            <person name="Goodwin S.B."/>
            <person name="Spatafora J.W."/>
            <person name="Crous P.W."/>
            <person name="Grigoriev I.V."/>
        </authorList>
    </citation>
    <scope>NUCLEOTIDE SEQUENCE</scope>
    <source>
        <strain evidence="2">IPT5</strain>
    </source>
</reference>
<feature type="region of interest" description="Disordered" evidence="1">
    <location>
        <begin position="85"/>
        <end position="114"/>
    </location>
</feature>
<protein>
    <submittedName>
        <fullName evidence="2">Uncharacterized protein</fullName>
    </submittedName>
</protein>
<dbReference type="AlphaFoldDB" id="A0A6A7AVC4"/>
<accession>A0A6A7AVC4</accession>
<dbReference type="EMBL" id="MU006329">
    <property type="protein sequence ID" value="KAF2847022.1"/>
    <property type="molecule type" value="Genomic_DNA"/>
</dbReference>
<feature type="compositionally biased region" description="Acidic residues" evidence="1">
    <location>
        <begin position="86"/>
        <end position="104"/>
    </location>
</feature>
<sequence length="124" mass="14245">MPISKNSDMMRYIEQERRHGFLRNLRASMASKSTSFIRKFTGRRGSSDSRSSKNFDPAAGYTHSRVLEEGGMHNDGLGVRCCESERLDEEDGYSNGEMEDMTEEAEPKEHQNARMQWTWTELAS</sequence>
<name>A0A6A7AVC4_9PLEO</name>
<proteinExistence type="predicted"/>
<evidence type="ECO:0000313" key="3">
    <source>
        <dbReference type="Proteomes" id="UP000799423"/>
    </source>
</evidence>
<dbReference type="OrthoDB" id="3765360at2759"/>
<keyword evidence="3" id="KW-1185">Reference proteome</keyword>
<organism evidence="2 3">
    <name type="scientific">Plenodomus tracheiphilus IPT5</name>
    <dbReference type="NCBI Taxonomy" id="1408161"/>
    <lineage>
        <taxon>Eukaryota</taxon>
        <taxon>Fungi</taxon>
        <taxon>Dikarya</taxon>
        <taxon>Ascomycota</taxon>
        <taxon>Pezizomycotina</taxon>
        <taxon>Dothideomycetes</taxon>
        <taxon>Pleosporomycetidae</taxon>
        <taxon>Pleosporales</taxon>
        <taxon>Pleosporineae</taxon>
        <taxon>Leptosphaeriaceae</taxon>
        <taxon>Plenodomus</taxon>
    </lineage>
</organism>
<evidence type="ECO:0000256" key="1">
    <source>
        <dbReference type="SAM" id="MobiDB-lite"/>
    </source>
</evidence>
<feature type="region of interest" description="Disordered" evidence="1">
    <location>
        <begin position="40"/>
        <end position="60"/>
    </location>
</feature>